<evidence type="ECO:0000313" key="2">
    <source>
        <dbReference type="Proteomes" id="UP000295023"/>
    </source>
</evidence>
<dbReference type="RefSeq" id="WP_132293510.1">
    <property type="nucleotide sequence ID" value="NZ_SKBM01000022.1"/>
</dbReference>
<dbReference type="Gene3D" id="3.90.1720.10">
    <property type="entry name" value="endopeptidase domain like (from Nostoc punctiforme)"/>
    <property type="match status" value="1"/>
</dbReference>
<reference evidence="1 2" key="1">
    <citation type="submission" date="2019-03" db="EMBL/GenBank/DDBJ databases">
        <title>Paracraurococcus aquatilis NE82 genome sequence.</title>
        <authorList>
            <person name="Zhao Y."/>
            <person name="Du Z."/>
        </authorList>
    </citation>
    <scope>NUCLEOTIDE SEQUENCE [LARGE SCALE GENOMIC DNA]</scope>
    <source>
        <strain evidence="1 2">NE82</strain>
    </source>
</reference>
<comment type="caution">
    <text evidence="1">The sequence shown here is derived from an EMBL/GenBank/DDBJ whole genome shotgun (WGS) entry which is preliminary data.</text>
</comment>
<accession>A0A4R4D8I6</accession>
<evidence type="ECO:0008006" key="3">
    <source>
        <dbReference type="Google" id="ProtNLM"/>
    </source>
</evidence>
<evidence type="ECO:0000313" key="1">
    <source>
        <dbReference type="EMBL" id="TCZ56628.1"/>
    </source>
</evidence>
<protein>
    <recommendedName>
        <fullName evidence="3">Peptidase C39-like domain-containing protein</fullName>
    </recommendedName>
</protein>
<dbReference type="Proteomes" id="UP000295023">
    <property type="component" value="Unassembled WGS sequence"/>
</dbReference>
<keyword evidence="2" id="KW-1185">Reference proteome</keyword>
<proteinExistence type="predicted"/>
<dbReference type="OrthoDB" id="8688773at2"/>
<dbReference type="AlphaFoldDB" id="A0A4R4D8I6"/>
<name>A0A4R4D8I6_9PROT</name>
<sequence length="228" mass="24488">MTQRYPFTRRAALLGGGALLGARPSRADTSCCGPITPAGQALAAFLDGTRVEQLWPAGWHVDWRSGQPNRPRPGGHEAATHCSAFVAAVALRLGIYVLRPPEHPQELLANAQLAWLDEAGPSQGWEPVGDMRQAQALANQGSLVLAAYRAPDPHRPGHIAVLRPSLKSVERLEEVGPEIIMAGVTNYRATTVAQGFRHHPGAWAPGGAGDIRYHAHAVDPQRLLARLD</sequence>
<organism evidence="1 2">
    <name type="scientific">Roseicella aquatilis</name>
    <dbReference type="NCBI Taxonomy" id="2527868"/>
    <lineage>
        <taxon>Bacteria</taxon>
        <taxon>Pseudomonadati</taxon>
        <taxon>Pseudomonadota</taxon>
        <taxon>Alphaproteobacteria</taxon>
        <taxon>Acetobacterales</taxon>
        <taxon>Roseomonadaceae</taxon>
        <taxon>Roseicella</taxon>
    </lineage>
</organism>
<dbReference type="EMBL" id="SKBM01000022">
    <property type="protein sequence ID" value="TCZ56628.1"/>
    <property type="molecule type" value="Genomic_DNA"/>
</dbReference>
<gene>
    <name evidence="1" type="ORF">EXY23_19760</name>
</gene>